<dbReference type="Pfam" id="PF03958">
    <property type="entry name" value="Secretin_N"/>
    <property type="match status" value="3"/>
</dbReference>
<evidence type="ECO:0000256" key="10">
    <source>
        <dbReference type="SAM" id="MobiDB-lite"/>
    </source>
</evidence>
<keyword evidence="8 11" id="KW-0472">Membrane</keyword>
<name>A0A1W1E651_9ZZZZ</name>
<feature type="domain" description="Type II/III secretion system secretin-like" evidence="12">
    <location>
        <begin position="438"/>
        <end position="599"/>
    </location>
</feature>
<evidence type="ECO:0000256" key="1">
    <source>
        <dbReference type="ARBA" id="ARBA00004442"/>
    </source>
</evidence>
<dbReference type="NCBIfam" id="TIGR02517">
    <property type="entry name" value="type_II_gspD"/>
    <property type="match status" value="1"/>
</dbReference>
<dbReference type="GO" id="GO:0009279">
    <property type="term" value="C:cell outer membrane"/>
    <property type="evidence" value="ECO:0007669"/>
    <property type="project" value="UniProtKB-SubCell"/>
</dbReference>
<organism evidence="15">
    <name type="scientific">hydrothermal vent metagenome</name>
    <dbReference type="NCBI Taxonomy" id="652676"/>
    <lineage>
        <taxon>unclassified sequences</taxon>
        <taxon>metagenomes</taxon>
        <taxon>ecological metagenomes</taxon>
    </lineage>
</organism>
<dbReference type="Gene3D" id="3.30.1370.120">
    <property type="match status" value="3"/>
</dbReference>
<comment type="subcellular location">
    <subcellularLocation>
        <location evidence="1">Cell outer membrane</location>
    </subcellularLocation>
</comment>
<evidence type="ECO:0000313" key="15">
    <source>
        <dbReference type="EMBL" id="SFV89423.1"/>
    </source>
</evidence>
<proteinExistence type="inferred from homology"/>
<dbReference type="InterPro" id="IPR049371">
    <property type="entry name" value="GspD-like_N0"/>
</dbReference>
<dbReference type="GO" id="GO:0015627">
    <property type="term" value="C:type II protein secretion system complex"/>
    <property type="evidence" value="ECO:0007669"/>
    <property type="project" value="InterPro"/>
</dbReference>
<dbReference type="PANTHER" id="PTHR30332:SF24">
    <property type="entry name" value="SECRETIN GSPD-RELATED"/>
    <property type="match status" value="1"/>
</dbReference>
<evidence type="ECO:0000256" key="8">
    <source>
        <dbReference type="ARBA" id="ARBA00023136"/>
    </source>
</evidence>
<sequence length="690" mass="75216">MNNHQKSIFHQLVNFLNSVLALLELNFANHPYLCKGLFMKKILIILISYFTVLSVNALTLNLKNVELKTLINTVSEVTGKSFIVDPRVKGKINVVSAEEIDDDEFYHLFLSILQVHGYIVVEGNGFSKILPQSNTKNNSAQLSNLANDSIVTTVIPIRNVAASQMIAILRPIISRYGHLAAYAPSNTIIVIDTRANLVRLKKIISQLDVEIDDDYELMPLINASADEVAKIIKSLLPSKTKQAANPLTIAVDKGNNQLIVGGAPAKRLKVRFLVKELDKESNKGGDTVVIYLKYAKAKDILPVLQSIGKQLIAEGKKSVKQTVNIHADDSTNSIVITAPSIISSNIKSVIGKLDIRRAQVLIEVIIAEVSADDAQEFGVQWASSDSNGGAIGLIDFTGSLASALTSKTKAPALSKGANVAFGKYNSKTKKGFAAILTALKKEGDVNILSTPSIVTIDNEEASILVGEEVPFITNKQIVSGNSNPFQNYERKDIGIKLKVKPQINNGDTIRLDIEQEISKVTSQGGASDLVTSKRTIKTSVMVANNKILVLGGLIDDTVDINQSSVPLLGDIPILGNLFKYSSEKKVKKNLLIFIHPTILTDQSVADTVSKEKYSYIYNQQLLNGGTKLPDKFLGMKLSEKVTKAATTTPSSNKEKLPTLQRPVKVRTPVKKNTESQLVEESLYTEAEYGE</sequence>
<feature type="domain" description="NolW-like" evidence="13">
    <location>
        <begin position="152"/>
        <end position="210"/>
    </location>
</feature>
<dbReference type="EMBL" id="FPHZ01000227">
    <property type="protein sequence ID" value="SFV89423.1"/>
    <property type="molecule type" value="Genomic_DNA"/>
</dbReference>
<keyword evidence="4" id="KW-1134">Transmembrane beta strand</keyword>
<evidence type="ECO:0000256" key="11">
    <source>
        <dbReference type="SAM" id="Phobius"/>
    </source>
</evidence>
<dbReference type="InterPro" id="IPR001775">
    <property type="entry name" value="GspD/PilQ"/>
</dbReference>
<evidence type="ECO:0000256" key="5">
    <source>
        <dbReference type="ARBA" id="ARBA00022692"/>
    </source>
</evidence>
<keyword evidence="5 11" id="KW-0812">Transmembrane</keyword>
<accession>A0A1W1E651</accession>
<keyword evidence="7" id="KW-0653">Protein transport</keyword>
<keyword evidence="6" id="KW-0732">Signal</keyword>
<dbReference type="InterPro" id="IPR013356">
    <property type="entry name" value="T2SS_GspD"/>
</dbReference>
<evidence type="ECO:0000259" key="13">
    <source>
        <dbReference type="Pfam" id="PF03958"/>
    </source>
</evidence>
<evidence type="ECO:0000256" key="2">
    <source>
        <dbReference type="ARBA" id="ARBA00006980"/>
    </source>
</evidence>
<evidence type="ECO:0000259" key="14">
    <source>
        <dbReference type="Pfam" id="PF21305"/>
    </source>
</evidence>
<protein>
    <submittedName>
        <fullName evidence="15">General secretion pathway protein D</fullName>
    </submittedName>
</protein>
<dbReference type="PRINTS" id="PR00811">
    <property type="entry name" value="BCTERIALGSPD"/>
</dbReference>
<feature type="region of interest" description="Disordered" evidence="10">
    <location>
        <begin position="643"/>
        <end position="676"/>
    </location>
</feature>
<evidence type="ECO:0000256" key="3">
    <source>
        <dbReference type="ARBA" id="ARBA00022448"/>
    </source>
</evidence>
<dbReference type="Pfam" id="PF00263">
    <property type="entry name" value="Secretin"/>
    <property type="match status" value="1"/>
</dbReference>
<feature type="domain" description="GspD-like N0" evidence="14">
    <location>
        <begin position="60"/>
        <end position="129"/>
    </location>
</feature>
<dbReference type="InterPro" id="IPR050810">
    <property type="entry name" value="Bact_Secretion_Sys_Channel"/>
</dbReference>
<feature type="domain" description="NolW-like" evidence="13">
    <location>
        <begin position="218"/>
        <end position="281"/>
    </location>
</feature>
<evidence type="ECO:0000256" key="6">
    <source>
        <dbReference type="ARBA" id="ARBA00022729"/>
    </source>
</evidence>
<feature type="transmembrane region" description="Helical" evidence="11">
    <location>
        <begin position="42"/>
        <end position="62"/>
    </location>
</feature>
<dbReference type="AlphaFoldDB" id="A0A1W1E651"/>
<evidence type="ECO:0000259" key="12">
    <source>
        <dbReference type="Pfam" id="PF00263"/>
    </source>
</evidence>
<evidence type="ECO:0000256" key="9">
    <source>
        <dbReference type="ARBA" id="ARBA00023237"/>
    </source>
</evidence>
<dbReference type="InterPro" id="IPR004846">
    <property type="entry name" value="T2SS/T3SS_dom"/>
</dbReference>
<dbReference type="Pfam" id="PF21305">
    <property type="entry name" value="type_II_gspD_N0"/>
    <property type="match status" value="1"/>
</dbReference>
<reference evidence="15" key="1">
    <citation type="submission" date="2016-10" db="EMBL/GenBank/DDBJ databases">
        <authorList>
            <person name="de Groot N.N."/>
        </authorList>
    </citation>
    <scope>NUCLEOTIDE SEQUENCE</scope>
</reference>
<dbReference type="InterPro" id="IPR005644">
    <property type="entry name" value="NolW-like"/>
</dbReference>
<keyword evidence="3" id="KW-0813">Transport</keyword>
<dbReference type="InterPro" id="IPR038591">
    <property type="entry name" value="NolW-like_sf"/>
</dbReference>
<evidence type="ECO:0000256" key="7">
    <source>
        <dbReference type="ARBA" id="ARBA00022927"/>
    </source>
</evidence>
<dbReference type="GO" id="GO:0015628">
    <property type="term" value="P:protein secretion by the type II secretion system"/>
    <property type="evidence" value="ECO:0007669"/>
    <property type="project" value="InterPro"/>
</dbReference>
<feature type="domain" description="NolW-like" evidence="13">
    <location>
        <begin position="287"/>
        <end position="359"/>
    </location>
</feature>
<dbReference type="PANTHER" id="PTHR30332">
    <property type="entry name" value="PROBABLE GENERAL SECRETION PATHWAY PROTEIN D"/>
    <property type="match status" value="1"/>
</dbReference>
<keyword evidence="11" id="KW-1133">Transmembrane helix</keyword>
<evidence type="ECO:0000256" key="4">
    <source>
        <dbReference type="ARBA" id="ARBA00022452"/>
    </source>
</evidence>
<gene>
    <name evidence="15" type="ORF">MNB_SUP05-SYMBIONT-5-795</name>
</gene>
<comment type="similarity">
    <text evidence="2">Belongs to the bacterial secretin family. GSP D subfamily.</text>
</comment>
<keyword evidence="9" id="KW-0998">Cell outer membrane</keyword>